<feature type="region of interest" description="Disordered" evidence="2">
    <location>
        <begin position="104"/>
        <end position="135"/>
    </location>
</feature>
<dbReference type="Proteomes" id="UP001632038">
    <property type="component" value="Unassembled WGS sequence"/>
</dbReference>
<feature type="domain" description="FAF" evidence="3">
    <location>
        <begin position="36"/>
        <end position="93"/>
    </location>
</feature>
<evidence type="ECO:0000256" key="2">
    <source>
        <dbReference type="SAM" id="MobiDB-lite"/>
    </source>
</evidence>
<sequence>MYNAQICDRAGSESCNPDVNAHNRRRCRRMEAAETEYPPPMPSLACANRPSQMPWVMKRYYSGDGRLVIKEERVRNPEYLQVHRSNGRLVLNLVPLDDVVEEDQGEEEESEVIGNNGNEIDGGDEGISDPMVGEFVPRCNSNNNNNSFGVNTCGGGFGAVVQAAFRPPVHT</sequence>
<keyword evidence="5" id="KW-1185">Reference proteome</keyword>
<dbReference type="PANTHER" id="PTHR33155">
    <property type="entry name" value="FANTASTIC FOUR-LIKE PROTEIN (DUF3049)"/>
    <property type="match status" value="1"/>
</dbReference>
<dbReference type="AlphaFoldDB" id="A0ABD3BW65"/>
<evidence type="ECO:0000256" key="1">
    <source>
        <dbReference type="ARBA" id="ARBA00008690"/>
    </source>
</evidence>
<evidence type="ECO:0000259" key="3">
    <source>
        <dbReference type="Pfam" id="PF11250"/>
    </source>
</evidence>
<dbReference type="PANTHER" id="PTHR33155:SF75">
    <property type="entry name" value="OS02G0750800 PROTEIN"/>
    <property type="match status" value="1"/>
</dbReference>
<dbReference type="EMBL" id="JAVIJP010000066">
    <property type="protein sequence ID" value="KAL3621439.1"/>
    <property type="molecule type" value="Genomic_DNA"/>
</dbReference>
<name>A0ABD3BW65_9LAMI</name>
<evidence type="ECO:0000313" key="4">
    <source>
        <dbReference type="EMBL" id="KAL3621439.1"/>
    </source>
</evidence>
<dbReference type="InterPro" id="IPR021410">
    <property type="entry name" value="FAF"/>
</dbReference>
<reference evidence="5" key="1">
    <citation type="journal article" date="2024" name="IScience">
        <title>Strigolactones Initiate the Formation of Haustorium-like Structures in Castilleja.</title>
        <authorList>
            <person name="Buerger M."/>
            <person name="Peterson D."/>
            <person name="Chory J."/>
        </authorList>
    </citation>
    <scope>NUCLEOTIDE SEQUENCE [LARGE SCALE GENOMIC DNA]</scope>
</reference>
<organism evidence="4 5">
    <name type="scientific">Castilleja foliolosa</name>
    <dbReference type="NCBI Taxonomy" id="1961234"/>
    <lineage>
        <taxon>Eukaryota</taxon>
        <taxon>Viridiplantae</taxon>
        <taxon>Streptophyta</taxon>
        <taxon>Embryophyta</taxon>
        <taxon>Tracheophyta</taxon>
        <taxon>Spermatophyta</taxon>
        <taxon>Magnoliopsida</taxon>
        <taxon>eudicotyledons</taxon>
        <taxon>Gunneridae</taxon>
        <taxon>Pentapetalae</taxon>
        <taxon>asterids</taxon>
        <taxon>lamiids</taxon>
        <taxon>Lamiales</taxon>
        <taxon>Orobanchaceae</taxon>
        <taxon>Pedicularideae</taxon>
        <taxon>Castillejinae</taxon>
        <taxon>Castilleja</taxon>
    </lineage>
</organism>
<dbReference type="Pfam" id="PF11250">
    <property type="entry name" value="FAF"/>
    <property type="match status" value="1"/>
</dbReference>
<accession>A0ABD3BW65</accession>
<dbReference type="InterPro" id="IPR046431">
    <property type="entry name" value="FAF_dom"/>
</dbReference>
<proteinExistence type="inferred from homology"/>
<protein>
    <recommendedName>
        <fullName evidence="3">FAF domain-containing protein</fullName>
    </recommendedName>
</protein>
<comment type="caution">
    <text evidence="4">The sequence shown here is derived from an EMBL/GenBank/DDBJ whole genome shotgun (WGS) entry which is preliminary data.</text>
</comment>
<evidence type="ECO:0000313" key="5">
    <source>
        <dbReference type="Proteomes" id="UP001632038"/>
    </source>
</evidence>
<gene>
    <name evidence="4" type="ORF">CASFOL_036351</name>
</gene>
<comment type="similarity">
    <text evidence="1">Belongs to the fantastic four family.</text>
</comment>